<feature type="domain" description="Importin N-terminal" evidence="6">
    <location>
        <begin position="61"/>
        <end position="125"/>
    </location>
</feature>
<keyword evidence="8" id="KW-1185">Reference proteome</keyword>
<evidence type="ECO:0000256" key="5">
    <source>
        <dbReference type="ARBA" id="ARBA00022927"/>
    </source>
</evidence>
<dbReference type="Proteomes" id="UP001162162">
    <property type="component" value="Unassembled WGS sequence"/>
</dbReference>
<dbReference type="InterPro" id="IPR001494">
    <property type="entry name" value="Importin-beta_N"/>
</dbReference>
<comment type="subcellular location">
    <subcellularLocation>
        <location evidence="1">Cytoplasm</location>
    </subcellularLocation>
</comment>
<evidence type="ECO:0000256" key="4">
    <source>
        <dbReference type="ARBA" id="ARBA00022737"/>
    </source>
</evidence>
<dbReference type="InterPro" id="IPR040122">
    <property type="entry name" value="Importin_beta"/>
</dbReference>
<gene>
    <name evidence="7" type="ORF">NQ318_020689</name>
</gene>
<evidence type="ECO:0000256" key="2">
    <source>
        <dbReference type="ARBA" id="ARBA00022448"/>
    </source>
</evidence>
<dbReference type="Gene3D" id="1.25.10.10">
    <property type="entry name" value="Leucine-rich Repeat Variant"/>
    <property type="match status" value="1"/>
</dbReference>
<dbReference type="InterPro" id="IPR011989">
    <property type="entry name" value="ARM-like"/>
</dbReference>
<dbReference type="AlphaFoldDB" id="A0AAV8XPW8"/>
<keyword evidence="3" id="KW-0963">Cytoplasm</keyword>
<evidence type="ECO:0000256" key="3">
    <source>
        <dbReference type="ARBA" id="ARBA00022490"/>
    </source>
</evidence>
<proteinExistence type="predicted"/>
<evidence type="ECO:0000313" key="8">
    <source>
        <dbReference type="Proteomes" id="UP001162162"/>
    </source>
</evidence>
<reference evidence="7" key="1">
    <citation type="journal article" date="2023" name="Insect Mol. Biol.">
        <title>Genome sequencing provides insights into the evolution of gene families encoding plant cell wall-degrading enzymes in longhorned beetles.</title>
        <authorList>
            <person name="Shin N.R."/>
            <person name="Okamura Y."/>
            <person name="Kirsch R."/>
            <person name="Pauchet Y."/>
        </authorList>
    </citation>
    <scope>NUCLEOTIDE SEQUENCE</scope>
    <source>
        <strain evidence="7">AMC_N1</strain>
    </source>
</reference>
<dbReference type="GO" id="GO:0005737">
    <property type="term" value="C:cytoplasm"/>
    <property type="evidence" value="ECO:0007669"/>
    <property type="project" value="UniProtKB-SubCell"/>
</dbReference>
<evidence type="ECO:0000259" key="6">
    <source>
        <dbReference type="Pfam" id="PF03810"/>
    </source>
</evidence>
<sequence length="294" mass="34433">MITFLTKPVTSCPWIRQRVRDSYGFRMNWEEWRPQESILKNIEETLQLALVPNSEAQKTVQDRLNLMRNLTDFPNYLLFILGSSSFTESVRSLSGILLKNNILPLCTSLSQEDTTKFRNECLRLLKDPSREVRISISNVIVIIAKDNLKNWNDLVPFLVKTFITQDEFSEVALTTLFKICEELITSQKPQEEIYRITQEVFPKLVEYVAVETCTIRQDVVRLTNQFLQDYFQVMKQSIDLPTYLRNVMQLANTENVDLQKYVCHTFVIYVENQEECLLPHLHDVILLSDREVPT</sequence>
<keyword evidence="2" id="KW-0813">Transport</keyword>
<dbReference type="InterPro" id="IPR016024">
    <property type="entry name" value="ARM-type_fold"/>
</dbReference>
<dbReference type="Pfam" id="PF03810">
    <property type="entry name" value="IBN_N"/>
    <property type="match status" value="1"/>
</dbReference>
<dbReference type="GO" id="GO:0006606">
    <property type="term" value="P:protein import into nucleus"/>
    <property type="evidence" value="ECO:0007669"/>
    <property type="project" value="InterPro"/>
</dbReference>
<dbReference type="GO" id="GO:0031267">
    <property type="term" value="F:small GTPase binding"/>
    <property type="evidence" value="ECO:0007669"/>
    <property type="project" value="InterPro"/>
</dbReference>
<comment type="caution">
    <text evidence="7">The sequence shown here is derived from an EMBL/GenBank/DDBJ whole genome shotgun (WGS) entry which is preliminary data.</text>
</comment>
<keyword evidence="4" id="KW-0677">Repeat</keyword>
<dbReference type="EMBL" id="JAPWTK010000419">
    <property type="protein sequence ID" value="KAJ8940632.1"/>
    <property type="molecule type" value="Genomic_DNA"/>
</dbReference>
<accession>A0AAV8XPW8</accession>
<name>A0AAV8XPW8_9CUCU</name>
<keyword evidence="5" id="KW-0653">Protein transport</keyword>
<dbReference type="SUPFAM" id="SSF48371">
    <property type="entry name" value="ARM repeat"/>
    <property type="match status" value="1"/>
</dbReference>
<evidence type="ECO:0000313" key="7">
    <source>
        <dbReference type="EMBL" id="KAJ8940632.1"/>
    </source>
</evidence>
<protein>
    <recommendedName>
        <fullName evidence="6">Importin N-terminal domain-containing protein</fullName>
    </recommendedName>
</protein>
<organism evidence="7 8">
    <name type="scientific">Aromia moschata</name>
    <dbReference type="NCBI Taxonomy" id="1265417"/>
    <lineage>
        <taxon>Eukaryota</taxon>
        <taxon>Metazoa</taxon>
        <taxon>Ecdysozoa</taxon>
        <taxon>Arthropoda</taxon>
        <taxon>Hexapoda</taxon>
        <taxon>Insecta</taxon>
        <taxon>Pterygota</taxon>
        <taxon>Neoptera</taxon>
        <taxon>Endopterygota</taxon>
        <taxon>Coleoptera</taxon>
        <taxon>Polyphaga</taxon>
        <taxon>Cucujiformia</taxon>
        <taxon>Chrysomeloidea</taxon>
        <taxon>Cerambycidae</taxon>
        <taxon>Cerambycinae</taxon>
        <taxon>Callichromatini</taxon>
        <taxon>Aromia</taxon>
    </lineage>
</organism>
<evidence type="ECO:0000256" key="1">
    <source>
        <dbReference type="ARBA" id="ARBA00004496"/>
    </source>
</evidence>
<dbReference type="PANTHER" id="PTHR10527">
    <property type="entry name" value="IMPORTIN BETA"/>
    <property type="match status" value="1"/>
</dbReference>